<protein>
    <submittedName>
        <fullName evidence="2">Uncharacterized protein</fullName>
    </submittedName>
</protein>
<evidence type="ECO:0000313" key="2">
    <source>
        <dbReference type="EMBL" id="OAQ27401.1"/>
    </source>
</evidence>
<keyword evidence="1" id="KW-1133">Transmembrane helix</keyword>
<dbReference type="Proteomes" id="UP000078512">
    <property type="component" value="Unassembled WGS sequence"/>
</dbReference>
<keyword evidence="3" id="KW-1185">Reference proteome</keyword>
<evidence type="ECO:0000256" key="1">
    <source>
        <dbReference type="SAM" id="Phobius"/>
    </source>
</evidence>
<sequence length="389" mass="43638">MSTIDTLWRYGPRIFVAAIALTSISAEIAQFFKELGLTKDLPSDALMTRIMPIAITTAFFIGIQVQRITACFTSTTILAQLAFYIWTVECFFKACILFGTIALLSFNKDFADKIEAIHNDSKLNVHAAYSSGPMFWVLFYGSFWAGIGLRMILNELRSRDREAERRREALLRIAKDMPPFPITTARALTGFSDVVLTEEDARGRLLRVRTWPRVVSALIHTISMVAVIEIMFNHERLAGLRWHQNLEVIVNTINTCVGLYALYRKSLRLSRGCLSTFAGLVLYGFYFRIKGLVKLYRNGNPSSTSMANPLVDVLTADDSTAKSFPFADAVLGSIIDSSIDLFLVWSVWQTVKDLEERNSRIAKARVESRTAAASSATFTDEKGDTVYNV</sequence>
<dbReference type="EMBL" id="KV442057">
    <property type="protein sequence ID" value="OAQ27401.1"/>
    <property type="molecule type" value="Genomic_DNA"/>
</dbReference>
<feature type="transmembrane region" description="Helical" evidence="1">
    <location>
        <begin position="81"/>
        <end position="106"/>
    </location>
</feature>
<accession>A0A197JSH4</accession>
<reference evidence="2 3" key="1">
    <citation type="submission" date="2016-05" db="EMBL/GenBank/DDBJ databases">
        <title>Genome sequencing reveals origins of a unique bacterial endosymbiosis in the earliest lineages of terrestrial Fungi.</title>
        <authorList>
            <consortium name="DOE Joint Genome Institute"/>
            <person name="Uehling J."/>
            <person name="Gryganskyi A."/>
            <person name="Hameed K."/>
            <person name="Tschaplinski T."/>
            <person name="Misztal P."/>
            <person name="Wu S."/>
            <person name="Desiro A."/>
            <person name="Vande Pol N."/>
            <person name="Du Z.-Y."/>
            <person name="Zienkiewicz A."/>
            <person name="Zienkiewicz K."/>
            <person name="Morin E."/>
            <person name="Tisserant E."/>
            <person name="Splivallo R."/>
            <person name="Hainaut M."/>
            <person name="Henrissat B."/>
            <person name="Ohm R."/>
            <person name="Kuo A."/>
            <person name="Yan J."/>
            <person name="Lipzen A."/>
            <person name="Nolan M."/>
            <person name="Labutti K."/>
            <person name="Barry K."/>
            <person name="Goldstein A."/>
            <person name="Labbe J."/>
            <person name="Schadt C."/>
            <person name="Tuskan G."/>
            <person name="Grigoriev I."/>
            <person name="Martin F."/>
            <person name="Vilgalys R."/>
            <person name="Bonito G."/>
        </authorList>
    </citation>
    <scope>NUCLEOTIDE SEQUENCE [LARGE SCALE GENOMIC DNA]</scope>
    <source>
        <strain evidence="2 3">AG-77</strain>
    </source>
</reference>
<feature type="transmembrane region" description="Helical" evidence="1">
    <location>
        <begin position="214"/>
        <end position="232"/>
    </location>
</feature>
<dbReference type="AlphaFoldDB" id="A0A197JSH4"/>
<gene>
    <name evidence="2" type="ORF">K457DRAFT_139652</name>
</gene>
<dbReference type="OrthoDB" id="2417455at2759"/>
<keyword evidence="1" id="KW-0812">Transmembrane</keyword>
<name>A0A197JSH4_9FUNG</name>
<feature type="transmembrane region" description="Helical" evidence="1">
    <location>
        <begin position="269"/>
        <end position="287"/>
    </location>
</feature>
<feature type="transmembrane region" description="Helical" evidence="1">
    <location>
        <begin position="134"/>
        <end position="153"/>
    </location>
</feature>
<keyword evidence="1" id="KW-0472">Membrane</keyword>
<feature type="transmembrane region" description="Helical" evidence="1">
    <location>
        <begin position="50"/>
        <end position="69"/>
    </location>
</feature>
<organism evidence="2 3">
    <name type="scientific">Linnemannia elongata AG-77</name>
    <dbReference type="NCBI Taxonomy" id="1314771"/>
    <lineage>
        <taxon>Eukaryota</taxon>
        <taxon>Fungi</taxon>
        <taxon>Fungi incertae sedis</taxon>
        <taxon>Mucoromycota</taxon>
        <taxon>Mortierellomycotina</taxon>
        <taxon>Mortierellomycetes</taxon>
        <taxon>Mortierellales</taxon>
        <taxon>Mortierellaceae</taxon>
        <taxon>Linnemannia</taxon>
    </lineage>
</organism>
<evidence type="ECO:0000313" key="3">
    <source>
        <dbReference type="Proteomes" id="UP000078512"/>
    </source>
</evidence>
<proteinExistence type="predicted"/>